<gene>
    <name evidence="3" type="ORF">GEV01_28720</name>
</gene>
<dbReference type="Pfam" id="PF07589">
    <property type="entry name" value="PEP-CTERM"/>
    <property type="match status" value="1"/>
</dbReference>
<evidence type="ECO:0000256" key="1">
    <source>
        <dbReference type="SAM" id="SignalP"/>
    </source>
</evidence>
<feature type="domain" description="Ice-binding protein C-terminal" evidence="2">
    <location>
        <begin position="187"/>
        <end position="212"/>
    </location>
</feature>
<keyword evidence="1" id="KW-0732">Signal</keyword>
<proteinExistence type="predicted"/>
<keyword evidence="4" id="KW-1185">Reference proteome</keyword>
<dbReference type="RefSeq" id="WP_152809558.1">
    <property type="nucleotide sequence ID" value="NZ_WHUF01000011.1"/>
</dbReference>
<feature type="signal peptide" evidence="1">
    <location>
        <begin position="1"/>
        <end position="25"/>
    </location>
</feature>
<name>A0A843SNS4_9BURK</name>
<evidence type="ECO:0000259" key="2">
    <source>
        <dbReference type="Pfam" id="PF07589"/>
    </source>
</evidence>
<dbReference type="AlphaFoldDB" id="A0A843SNS4"/>
<dbReference type="InterPro" id="IPR013424">
    <property type="entry name" value="Ice-binding_C"/>
</dbReference>
<reference evidence="3 4" key="1">
    <citation type="submission" date="2019-10" db="EMBL/GenBank/DDBJ databases">
        <title>Two novel species isolated from a subtropical stream in China.</title>
        <authorList>
            <person name="Lu H."/>
        </authorList>
    </citation>
    <scope>NUCLEOTIDE SEQUENCE [LARGE SCALE GENOMIC DNA]</scope>
    <source>
        <strain evidence="3 4">FT103W</strain>
    </source>
</reference>
<feature type="chain" id="PRO_5032337005" evidence="1">
    <location>
        <begin position="26"/>
        <end position="216"/>
    </location>
</feature>
<protein>
    <submittedName>
        <fullName evidence="3">PEP-CTERM sorting domain-containing protein</fullName>
    </submittedName>
</protein>
<sequence>MSGTVSKLLSGAVIAIAFFSASSKAATYSNTNDGSYGYFIGFDTVEVGEVFTAPESHLTNFSFFSAHYPDNSHGDVDFIISAWSGVDSVGVPLYSTLLPYNPGQPVSAQNISVTLQRGQQYIAYLSSRGVPSATPGVMLAGNAVTDPLGGQAYVRFFGAAPGNGIPAGWFSASPNTNLSYSMTFTSAVPEPESYVMWLAGLGFICAVRSTGRKLRR</sequence>
<evidence type="ECO:0000313" key="4">
    <source>
        <dbReference type="Proteomes" id="UP000444318"/>
    </source>
</evidence>
<comment type="caution">
    <text evidence="3">The sequence shown here is derived from an EMBL/GenBank/DDBJ whole genome shotgun (WGS) entry which is preliminary data.</text>
</comment>
<organism evidence="3 4">
    <name type="scientific">Rugamonas rivuli</name>
    <dbReference type="NCBI Taxonomy" id="2743358"/>
    <lineage>
        <taxon>Bacteria</taxon>
        <taxon>Pseudomonadati</taxon>
        <taxon>Pseudomonadota</taxon>
        <taxon>Betaproteobacteria</taxon>
        <taxon>Burkholderiales</taxon>
        <taxon>Oxalobacteraceae</taxon>
        <taxon>Telluria group</taxon>
        <taxon>Rugamonas</taxon>
    </lineage>
</organism>
<dbReference type="Proteomes" id="UP000444318">
    <property type="component" value="Unassembled WGS sequence"/>
</dbReference>
<accession>A0A843SNS4</accession>
<dbReference type="EMBL" id="WHUF01000011">
    <property type="protein sequence ID" value="MQA23514.1"/>
    <property type="molecule type" value="Genomic_DNA"/>
</dbReference>
<evidence type="ECO:0000313" key="3">
    <source>
        <dbReference type="EMBL" id="MQA23514.1"/>
    </source>
</evidence>